<keyword evidence="1" id="KW-0805">Transcription regulation</keyword>
<dbReference type="InterPro" id="IPR009057">
    <property type="entry name" value="Homeodomain-like_sf"/>
</dbReference>
<dbReference type="PRINTS" id="PR00032">
    <property type="entry name" value="HTHARAC"/>
</dbReference>
<evidence type="ECO:0000256" key="3">
    <source>
        <dbReference type="ARBA" id="ARBA00023163"/>
    </source>
</evidence>
<dbReference type="PANTHER" id="PTHR47893:SF1">
    <property type="entry name" value="REGULATORY PROTEIN PCHR"/>
    <property type="match status" value="1"/>
</dbReference>
<dbReference type="GO" id="GO:0043565">
    <property type="term" value="F:sequence-specific DNA binding"/>
    <property type="evidence" value="ECO:0007669"/>
    <property type="project" value="InterPro"/>
</dbReference>
<dbReference type="Pfam" id="PF12833">
    <property type="entry name" value="HTH_18"/>
    <property type="match status" value="1"/>
</dbReference>
<dbReference type="InterPro" id="IPR020449">
    <property type="entry name" value="Tscrpt_reg_AraC-type_HTH"/>
</dbReference>
<organism evidence="5 6">
    <name type="scientific">Faecalibacterium prausnitzii</name>
    <dbReference type="NCBI Taxonomy" id="853"/>
    <lineage>
        <taxon>Bacteria</taxon>
        <taxon>Bacillati</taxon>
        <taxon>Bacillota</taxon>
        <taxon>Clostridia</taxon>
        <taxon>Eubacteriales</taxon>
        <taxon>Oscillospiraceae</taxon>
        <taxon>Faecalibacterium</taxon>
    </lineage>
</organism>
<evidence type="ECO:0000259" key="4">
    <source>
        <dbReference type="PROSITE" id="PS01124"/>
    </source>
</evidence>
<dbReference type="RefSeq" id="WP_097793391.1">
    <property type="nucleotide sequence ID" value="NZ_NOUV01000019.1"/>
</dbReference>
<dbReference type="Gene3D" id="1.10.10.60">
    <property type="entry name" value="Homeodomain-like"/>
    <property type="match status" value="1"/>
</dbReference>
<protein>
    <submittedName>
        <fullName evidence="5">AraC family transcriptional regulator</fullName>
    </submittedName>
</protein>
<keyword evidence="2" id="KW-0238">DNA-binding</keyword>
<comment type="caution">
    <text evidence="5">The sequence shown here is derived from an EMBL/GenBank/DDBJ whole genome shotgun (WGS) entry which is preliminary data.</text>
</comment>
<dbReference type="SUPFAM" id="SSF46689">
    <property type="entry name" value="Homeodomain-like"/>
    <property type="match status" value="1"/>
</dbReference>
<name>A0A2A7B3M2_9FIRM</name>
<proteinExistence type="predicted"/>
<evidence type="ECO:0000313" key="6">
    <source>
        <dbReference type="Proteomes" id="UP000220904"/>
    </source>
</evidence>
<dbReference type="PROSITE" id="PS00041">
    <property type="entry name" value="HTH_ARAC_FAMILY_1"/>
    <property type="match status" value="1"/>
</dbReference>
<dbReference type="AlphaFoldDB" id="A0A2A7B3M2"/>
<reference evidence="5 6" key="1">
    <citation type="journal article" date="2017" name="Front. Microbiol.">
        <title>New Insights into the Diversity of the Genus Faecalibacterium.</title>
        <authorList>
            <person name="Benevides L."/>
            <person name="Burman S."/>
            <person name="Martin R."/>
            <person name="Robert V."/>
            <person name="Thomas M."/>
            <person name="Miquel S."/>
            <person name="Chain F."/>
            <person name="Sokol H."/>
            <person name="Bermudez-Humaran L.G."/>
            <person name="Morrison M."/>
            <person name="Langella P."/>
            <person name="Azevedo V.A."/>
            <person name="Chatel J.M."/>
            <person name="Soares S."/>
        </authorList>
    </citation>
    <scope>NUCLEOTIDE SEQUENCE [LARGE SCALE GENOMIC DNA]</scope>
    <source>
        <strain evidence="5 6">AHMP21</strain>
    </source>
</reference>
<evidence type="ECO:0000256" key="1">
    <source>
        <dbReference type="ARBA" id="ARBA00023015"/>
    </source>
</evidence>
<evidence type="ECO:0000256" key="2">
    <source>
        <dbReference type="ARBA" id="ARBA00023125"/>
    </source>
</evidence>
<sequence length="318" mass="36906">MDNQHRNEWYGPEATMFKKCDGYNLINYQCEGTGTCLDYSLFPGIDLIFMDFNCSDTFREPMVNRDILDIRHYRQGRVEFEFQNQKAFHMRENEFCINTLTNMPASYSFPLGKCSGVSFVIDRDSLDSATIQQLSLYGIDIKNLGRHLELDAHWYICKTPQNLLHIFDELYEAKGKESAAYFRIKILELLYHAQKLRSEDRYAAVYYSKEHIEIVKQARKLLIGELETKIPLESLIAGENISMVTFQAIFKQVYGDSPYAHLKKYKMNCAAVRLREGKESISEIAVSLGYSNASKFSKAFQDVFGVLPKDYRRQKQSI</sequence>
<dbReference type="InterPro" id="IPR018062">
    <property type="entry name" value="HTH_AraC-typ_CS"/>
</dbReference>
<feature type="domain" description="HTH araC/xylS-type" evidence="4">
    <location>
        <begin position="216"/>
        <end position="314"/>
    </location>
</feature>
<dbReference type="GO" id="GO:0003700">
    <property type="term" value="F:DNA-binding transcription factor activity"/>
    <property type="evidence" value="ECO:0007669"/>
    <property type="project" value="InterPro"/>
</dbReference>
<accession>A0A2A7B3M2</accession>
<dbReference type="EMBL" id="NOUV01000019">
    <property type="protein sequence ID" value="PDX85949.1"/>
    <property type="molecule type" value="Genomic_DNA"/>
</dbReference>
<dbReference type="Proteomes" id="UP000220904">
    <property type="component" value="Unassembled WGS sequence"/>
</dbReference>
<dbReference type="InterPro" id="IPR018060">
    <property type="entry name" value="HTH_AraC"/>
</dbReference>
<dbReference type="PANTHER" id="PTHR47893">
    <property type="entry name" value="REGULATORY PROTEIN PCHR"/>
    <property type="match status" value="1"/>
</dbReference>
<dbReference type="InterPro" id="IPR053142">
    <property type="entry name" value="PchR_regulatory_protein"/>
</dbReference>
<gene>
    <name evidence="5" type="ORF">CHR60_13105</name>
</gene>
<dbReference type="SMART" id="SM00342">
    <property type="entry name" value="HTH_ARAC"/>
    <property type="match status" value="1"/>
</dbReference>
<evidence type="ECO:0000313" key="5">
    <source>
        <dbReference type="EMBL" id="PDX85949.1"/>
    </source>
</evidence>
<keyword evidence="3" id="KW-0804">Transcription</keyword>
<dbReference type="PROSITE" id="PS01124">
    <property type="entry name" value="HTH_ARAC_FAMILY_2"/>
    <property type="match status" value="1"/>
</dbReference>
<dbReference type="OrthoDB" id="9772607at2"/>